<evidence type="ECO:0000313" key="1">
    <source>
        <dbReference type="EMBL" id="KAH3692342.1"/>
    </source>
</evidence>
<dbReference type="EMBL" id="JAIWYP010000023">
    <property type="protein sequence ID" value="KAH3692342.1"/>
    <property type="molecule type" value="Genomic_DNA"/>
</dbReference>
<proteinExistence type="predicted"/>
<protein>
    <submittedName>
        <fullName evidence="1">Uncharacterized protein</fullName>
    </submittedName>
</protein>
<dbReference type="Proteomes" id="UP000828390">
    <property type="component" value="Unassembled WGS sequence"/>
</dbReference>
<sequence length="114" mass="12340">MSCRCAAGLGDWHRRTLSGSLLQVPRRSLRFSGTVADCLEVFCRCPDGLGTVADCIGVSCRCPAGLEDLLNPSQTVWDCPTGAQTILVPSQIVWESPGTRFGCRQSVKRREAVV</sequence>
<accession>A0A9D4BG36</accession>
<organism evidence="1 2">
    <name type="scientific">Dreissena polymorpha</name>
    <name type="common">Zebra mussel</name>
    <name type="synonym">Mytilus polymorpha</name>
    <dbReference type="NCBI Taxonomy" id="45954"/>
    <lineage>
        <taxon>Eukaryota</taxon>
        <taxon>Metazoa</taxon>
        <taxon>Spiralia</taxon>
        <taxon>Lophotrochozoa</taxon>
        <taxon>Mollusca</taxon>
        <taxon>Bivalvia</taxon>
        <taxon>Autobranchia</taxon>
        <taxon>Heteroconchia</taxon>
        <taxon>Euheterodonta</taxon>
        <taxon>Imparidentia</taxon>
        <taxon>Neoheterodontei</taxon>
        <taxon>Myida</taxon>
        <taxon>Dreissenoidea</taxon>
        <taxon>Dreissenidae</taxon>
        <taxon>Dreissena</taxon>
    </lineage>
</organism>
<name>A0A9D4BG36_DREPO</name>
<reference evidence="1" key="2">
    <citation type="submission" date="2020-11" db="EMBL/GenBank/DDBJ databases">
        <authorList>
            <person name="McCartney M.A."/>
            <person name="Auch B."/>
            <person name="Kono T."/>
            <person name="Mallez S."/>
            <person name="Becker A."/>
            <person name="Gohl D.M."/>
            <person name="Silverstein K.A.T."/>
            <person name="Koren S."/>
            <person name="Bechman K.B."/>
            <person name="Herman A."/>
            <person name="Abrahante J.E."/>
            <person name="Garbe J."/>
        </authorList>
    </citation>
    <scope>NUCLEOTIDE SEQUENCE</scope>
    <source>
        <strain evidence="1">Duluth1</strain>
        <tissue evidence="1">Whole animal</tissue>
    </source>
</reference>
<reference evidence="1" key="1">
    <citation type="journal article" date="2019" name="bioRxiv">
        <title>The Genome of the Zebra Mussel, Dreissena polymorpha: A Resource for Invasive Species Research.</title>
        <authorList>
            <person name="McCartney M.A."/>
            <person name="Auch B."/>
            <person name="Kono T."/>
            <person name="Mallez S."/>
            <person name="Zhang Y."/>
            <person name="Obille A."/>
            <person name="Becker A."/>
            <person name="Abrahante J.E."/>
            <person name="Garbe J."/>
            <person name="Badalamenti J.P."/>
            <person name="Herman A."/>
            <person name="Mangelson H."/>
            <person name="Liachko I."/>
            <person name="Sullivan S."/>
            <person name="Sone E.D."/>
            <person name="Koren S."/>
            <person name="Silverstein K.A.T."/>
            <person name="Beckman K.B."/>
            <person name="Gohl D.M."/>
        </authorList>
    </citation>
    <scope>NUCLEOTIDE SEQUENCE</scope>
    <source>
        <strain evidence="1">Duluth1</strain>
        <tissue evidence="1">Whole animal</tissue>
    </source>
</reference>
<gene>
    <name evidence="1" type="ORF">DPMN_194792</name>
</gene>
<comment type="caution">
    <text evidence="1">The sequence shown here is derived from an EMBL/GenBank/DDBJ whole genome shotgun (WGS) entry which is preliminary data.</text>
</comment>
<dbReference type="AlphaFoldDB" id="A0A9D4BG36"/>
<evidence type="ECO:0000313" key="2">
    <source>
        <dbReference type="Proteomes" id="UP000828390"/>
    </source>
</evidence>
<keyword evidence="2" id="KW-1185">Reference proteome</keyword>